<dbReference type="Pfam" id="PF14501">
    <property type="entry name" value="HATPase_c_5"/>
    <property type="match status" value="1"/>
</dbReference>
<keyword evidence="1" id="KW-0472">Membrane</keyword>
<evidence type="ECO:0000313" key="3">
    <source>
        <dbReference type="EMBL" id="MBC1520086.1"/>
    </source>
</evidence>
<dbReference type="AlphaFoldDB" id="A0A841ZIY6"/>
<comment type="caution">
    <text evidence="3">The sequence shown here is derived from an EMBL/GenBank/DDBJ whole genome shotgun (WGS) entry which is preliminary data.</text>
</comment>
<feature type="transmembrane region" description="Helical" evidence="1">
    <location>
        <begin position="155"/>
        <end position="178"/>
    </location>
</feature>
<dbReference type="SUPFAM" id="SSF55874">
    <property type="entry name" value="ATPase domain of HSP90 chaperone/DNA topoisomerase II/histidine kinase"/>
    <property type="match status" value="1"/>
</dbReference>
<evidence type="ECO:0000259" key="2">
    <source>
        <dbReference type="Pfam" id="PF14501"/>
    </source>
</evidence>
<feature type="transmembrane region" description="Helical" evidence="1">
    <location>
        <begin position="58"/>
        <end position="73"/>
    </location>
</feature>
<feature type="transmembrane region" description="Helical" evidence="1">
    <location>
        <begin position="184"/>
        <end position="206"/>
    </location>
</feature>
<protein>
    <submittedName>
        <fullName evidence="3">GHKL domain-containing protein</fullName>
    </submittedName>
</protein>
<keyword evidence="1" id="KW-0812">Transmembrane</keyword>
<dbReference type="Proteomes" id="UP000559885">
    <property type="component" value="Unassembled WGS sequence"/>
</dbReference>
<feature type="transmembrane region" description="Helical" evidence="1">
    <location>
        <begin position="6"/>
        <end position="25"/>
    </location>
</feature>
<keyword evidence="1" id="KW-1133">Transmembrane helix</keyword>
<feature type="transmembrane region" description="Helical" evidence="1">
    <location>
        <begin position="113"/>
        <end position="135"/>
    </location>
</feature>
<evidence type="ECO:0000256" key="1">
    <source>
        <dbReference type="SAM" id="Phobius"/>
    </source>
</evidence>
<dbReference type="EMBL" id="JAARRM010000001">
    <property type="protein sequence ID" value="MBC1520086.1"/>
    <property type="molecule type" value="Genomic_DNA"/>
</dbReference>
<gene>
    <name evidence="3" type="ORF">HB912_00315</name>
</gene>
<reference evidence="3 4" key="1">
    <citation type="submission" date="2020-03" db="EMBL/GenBank/DDBJ databases">
        <title>Soil Listeria distribution.</title>
        <authorList>
            <person name="Liao J."/>
            <person name="Wiedmann M."/>
        </authorList>
    </citation>
    <scope>NUCLEOTIDE SEQUENCE [LARGE SCALE GENOMIC DNA]</scope>
    <source>
        <strain evidence="3 4">FSL L7-1507</strain>
    </source>
</reference>
<dbReference type="InterPro" id="IPR032834">
    <property type="entry name" value="NatK-like_C"/>
</dbReference>
<organism evidence="3 4">
    <name type="scientific">Listeria aquatica</name>
    <dbReference type="NCBI Taxonomy" id="1494960"/>
    <lineage>
        <taxon>Bacteria</taxon>
        <taxon>Bacillati</taxon>
        <taxon>Bacillota</taxon>
        <taxon>Bacilli</taxon>
        <taxon>Bacillales</taxon>
        <taxon>Listeriaceae</taxon>
        <taxon>Listeria</taxon>
    </lineage>
</organism>
<proteinExistence type="predicted"/>
<dbReference type="PANTHER" id="PTHR40448:SF1">
    <property type="entry name" value="TWO-COMPONENT SENSOR HISTIDINE KINASE"/>
    <property type="match status" value="1"/>
</dbReference>
<dbReference type="Gene3D" id="3.30.565.10">
    <property type="entry name" value="Histidine kinase-like ATPase, C-terminal domain"/>
    <property type="match status" value="1"/>
</dbReference>
<name>A0A841ZIY6_9LIST</name>
<dbReference type="PANTHER" id="PTHR40448">
    <property type="entry name" value="TWO-COMPONENT SENSOR HISTIDINE KINASE"/>
    <property type="match status" value="1"/>
</dbReference>
<sequence>MPLPFQIIYILNIITAIFFVGYKILFSKEQMKKLLFFISLLGIFTIVISNFITREINVLIFLIVLFILFYYFIRNILLTALLFMVIYMFNFAGQTLVIDIIPKFTNTSVFEMPPFTIALLCLVYYTVVLILLYFFYLLQKKTQFYSVFNAAIKKYYTYSICLLIGFYIVNAFHFFFTYDSSAEFIFSLFFIWFYTINGIIIAVFFIKSELNQRKLSNLAIRAKKIKTQAENVQNFKHDYKSLLLSLALYIKNDQKDEALSLIQSESEYFDTQVLESDDDALLNIELAPIQGLLKVFLDKCKEQKIPYKLSIPDKVPNVDMNLIDFIRCFSIVLNNALEASASSHEPQISLDIKTLDDDLVFTVANNVDDSSRIDTSRIVKKNFTTKESHKGRGLFILFKLMNKYENTRISIQAKDNTFIVNLAIRNQSFI</sequence>
<evidence type="ECO:0000313" key="4">
    <source>
        <dbReference type="Proteomes" id="UP000559885"/>
    </source>
</evidence>
<feature type="transmembrane region" description="Helical" evidence="1">
    <location>
        <begin position="34"/>
        <end position="52"/>
    </location>
</feature>
<feature type="transmembrane region" description="Helical" evidence="1">
    <location>
        <begin position="80"/>
        <end position="101"/>
    </location>
</feature>
<dbReference type="InterPro" id="IPR036890">
    <property type="entry name" value="HATPase_C_sf"/>
</dbReference>
<dbReference type="RefSeq" id="WP_185371697.1">
    <property type="nucleotide sequence ID" value="NZ_JAARRM010000001.1"/>
</dbReference>
<dbReference type="GO" id="GO:0042802">
    <property type="term" value="F:identical protein binding"/>
    <property type="evidence" value="ECO:0007669"/>
    <property type="project" value="TreeGrafter"/>
</dbReference>
<accession>A0A841ZIY6</accession>
<feature type="domain" description="Sensor histidine kinase NatK-like C-terminal" evidence="2">
    <location>
        <begin position="320"/>
        <end position="424"/>
    </location>
</feature>